<dbReference type="InterPro" id="IPR018968">
    <property type="entry name" value="Phasin"/>
</dbReference>
<organism evidence="3 4">
    <name type="scientific">Thioclava indica</name>
    <dbReference type="NCBI Taxonomy" id="1353528"/>
    <lineage>
        <taxon>Bacteria</taxon>
        <taxon>Pseudomonadati</taxon>
        <taxon>Pseudomonadota</taxon>
        <taxon>Alphaproteobacteria</taxon>
        <taxon>Rhodobacterales</taxon>
        <taxon>Paracoccaceae</taxon>
        <taxon>Thioclava</taxon>
    </lineage>
</organism>
<accession>A0A074JXT8</accession>
<evidence type="ECO:0000313" key="4">
    <source>
        <dbReference type="Proteomes" id="UP000027471"/>
    </source>
</evidence>
<dbReference type="EMBL" id="AUNB01000016">
    <property type="protein sequence ID" value="KEO60685.1"/>
    <property type="molecule type" value="Genomic_DNA"/>
</dbReference>
<evidence type="ECO:0000313" key="3">
    <source>
        <dbReference type="EMBL" id="KEO60685.1"/>
    </source>
</evidence>
<name>A0A074JXT8_9RHOB</name>
<comment type="caution">
    <text evidence="3">The sequence shown here is derived from an EMBL/GenBank/DDBJ whole genome shotgun (WGS) entry which is preliminary data.</text>
</comment>
<gene>
    <name evidence="3" type="ORF">DT23_12645</name>
</gene>
<feature type="compositionally biased region" description="Polar residues" evidence="1">
    <location>
        <begin position="1"/>
        <end position="12"/>
    </location>
</feature>
<feature type="domain" description="Phasin" evidence="2">
    <location>
        <begin position="24"/>
        <end position="111"/>
    </location>
</feature>
<feature type="region of interest" description="Disordered" evidence="1">
    <location>
        <begin position="1"/>
        <end position="20"/>
    </location>
</feature>
<dbReference type="OrthoDB" id="7870150at2"/>
<dbReference type="Proteomes" id="UP000027471">
    <property type="component" value="Unassembled WGS sequence"/>
</dbReference>
<dbReference type="AlphaFoldDB" id="A0A074JXT8"/>
<proteinExistence type="predicted"/>
<feature type="region of interest" description="Disordered" evidence="1">
    <location>
        <begin position="109"/>
        <end position="140"/>
    </location>
</feature>
<reference evidence="3 4" key="1">
    <citation type="journal article" date="2015" name="Antonie Van Leeuwenhoek">
        <title>Thioclava indica sp. nov., isolated from surface seawater of the Indian Ocean.</title>
        <authorList>
            <person name="Liu Y."/>
            <person name="Lai Q."/>
            <person name="Du J."/>
            <person name="Xu H."/>
            <person name="Jiang L."/>
            <person name="Shao Z."/>
        </authorList>
    </citation>
    <scope>NUCLEOTIDE SEQUENCE [LARGE SCALE GENOMIC DNA]</scope>
    <source>
        <strain evidence="3 4">DT23-4</strain>
    </source>
</reference>
<evidence type="ECO:0000256" key="1">
    <source>
        <dbReference type="SAM" id="MobiDB-lite"/>
    </source>
</evidence>
<sequence>MATPKSATNMNAAGSIPMPDAQSVSQMMTPHLHMAEKLIAQNIEMLSFLRMRFECDQKLLHALAERRDPMKAMSLWGEYWQCTMTDYGTQMAKLATSVSGLTEQAVRSASEESEAIAQAASGKARSATEKSGVSLSDVPV</sequence>
<dbReference type="Pfam" id="PF09361">
    <property type="entry name" value="Phasin_2"/>
    <property type="match status" value="1"/>
</dbReference>
<dbReference type="RefSeq" id="WP_162177179.1">
    <property type="nucleotide sequence ID" value="NZ_AUNB01000016.1"/>
</dbReference>
<protein>
    <recommendedName>
        <fullName evidence="2">Phasin domain-containing protein</fullName>
    </recommendedName>
</protein>
<evidence type="ECO:0000259" key="2">
    <source>
        <dbReference type="Pfam" id="PF09361"/>
    </source>
</evidence>
<dbReference type="eggNOG" id="ENOG50301WB">
    <property type="taxonomic scope" value="Bacteria"/>
</dbReference>
<keyword evidence="4" id="KW-1185">Reference proteome</keyword>